<reference evidence="5" key="1">
    <citation type="submission" date="2016-12" db="EMBL/GenBank/DDBJ databases">
        <authorList>
            <person name="Jung M.Y."/>
            <person name="Lee S.H."/>
        </authorList>
    </citation>
    <scope>NUCLEOTIDE SEQUENCE [LARGE SCALE GENOMIC DNA]</scope>
    <source>
        <strain evidence="5">WiKim39</strain>
    </source>
</reference>
<dbReference type="PANTHER" id="PTHR10357">
    <property type="entry name" value="ALPHA-AMYLASE FAMILY MEMBER"/>
    <property type="match status" value="1"/>
</dbReference>
<feature type="domain" description="Glycosyl hydrolase family 13 catalytic" evidence="3">
    <location>
        <begin position="139"/>
        <end position="522"/>
    </location>
</feature>
<dbReference type="STRING" id="1847728.BTM29_03670"/>
<gene>
    <name evidence="4" type="ORF">BTM29_03670</name>
</gene>
<dbReference type="InterPro" id="IPR006047">
    <property type="entry name" value="GH13_cat_dom"/>
</dbReference>
<keyword evidence="1" id="KW-0378">Hydrolase</keyword>
<dbReference type="RefSeq" id="WP_076614210.1">
    <property type="nucleotide sequence ID" value="NZ_CP019323.1"/>
</dbReference>
<dbReference type="AlphaFoldDB" id="A0A1P8Q1K2"/>
<evidence type="ECO:0000256" key="1">
    <source>
        <dbReference type="ARBA" id="ARBA00022801"/>
    </source>
</evidence>
<evidence type="ECO:0000313" key="5">
    <source>
        <dbReference type="Proteomes" id="UP000187499"/>
    </source>
</evidence>
<dbReference type="SUPFAM" id="SSF51445">
    <property type="entry name" value="(Trans)glycosidases"/>
    <property type="match status" value="1"/>
</dbReference>
<organism evidence="4 5">
    <name type="scientific">Companilactobacillus allii</name>
    <dbReference type="NCBI Taxonomy" id="1847728"/>
    <lineage>
        <taxon>Bacteria</taxon>
        <taxon>Bacillati</taxon>
        <taxon>Bacillota</taxon>
        <taxon>Bacilli</taxon>
        <taxon>Lactobacillales</taxon>
        <taxon>Lactobacillaceae</taxon>
        <taxon>Companilactobacillus</taxon>
    </lineage>
</organism>
<keyword evidence="5" id="KW-1185">Reference proteome</keyword>
<dbReference type="EMBL" id="CP019323">
    <property type="protein sequence ID" value="APX71706.1"/>
    <property type="molecule type" value="Genomic_DNA"/>
</dbReference>
<sequence length="614" mass="71093">MSIVIEYNSFQTTKKAPFGAVLEGTKVRFQIGVHTNDSIQQVNLHVAQDGHWDSEHKIPMTLGKMHYQTEFTPEFSGLYFYYFEVVTDKESCFYGCTDGGFGGEGVVYFQRSDVQMYQLTVINEVETIPEWYQKGLAYHIFVDRFNNGNEDGHINSPKPNSFIYGQKTDLPMYIRNNKQEVVRWDFYGGNLIGIQKKIPYLKELGVTIIYLSPIFEASSNHRYDTNDYFKIDPMLGTLVDFDNLVTTIHEAGMRVILDGVFNHVGVNSRYFNKSGEYDTIGATQSKDSQYFPWFTFTNYPNEYDSWWGVTDLPTVNKNNEDFQKFIYGGDNSVIDYWTSRGVDGWRLDVADELPDEFILGIRQTLNKYPDKILIGEVWEDASHKLAYGKRRHYLEGNMLQAVMNYPLRELIIRVLTGDLKPLEWWLELMTLKENYPDTVFRYNFNNIGSHDTQRILTALHGNKNWLKQAVGLLFTLPGVPCVYYGDEVGLTGGKDPDNRAFFPWNDQDEDLLKSVSQWYNWRTKHAWIDTAEFAPFYLSEYGIGFVYWSGDKRLVVVLNTSSNQALIKDNDFMMDVVPSEVSVEIRELFSGEVVGDFQTREWKKPERVSKDGKP</sequence>
<dbReference type="InterPro" id="IPR004185">
    <property type="entry name" value="Glyco_hydro_13_lg-like_dom"/>
</dbReference>
<dbReference type="Gene3D" id="3.90.400.10">
    <property type="entry name" value="Oligo-1,6-glucosidase, Domain 2"/>
    <property type="match status" value="1"/>
</dbReference>
<evidence type="ECO:0000256" key="2">
    <source>
        <dbReference type="ARBA" id="ARBA00023295"/>
    </source>
</evidence>
<dbReference type="Pfam" id="PF00128">
    <property type="entry name" value="Alpha-amylase"/>
    <property type="match status" value="1"/>
</dbReference>
<dbReference type="KEGG" id="lalw:BTM29_03670"/>
<proteinExistence type="predicted"/>
<dbReference type="PANTHER" id="PTHR10357:SF210">
    <property type="entry name" value="MALTODEXTRIN GLUCOSIDASE"/>
    <property type="match status" value="1"/>
</dbReference>
<accession>A0A1P8Q1K2</accession>
<dbReference type="InterPro" id="IPR017853">
    <property type="entry name" value="GH"/>
</dbReference>
<dbReference type="Gene3D" id="2.60.40.10">
    <property type="entry name" value="Immunoglobulins"/>
    <property type="match status" value="1"/>
</dbReference>
<evidence type="ECO:0000313" key="4">
    <source>
        <dbReference type="EMBL" id="APX71706.1"/>
    </source>
</evidence>
<name>A0A1P8Q1K2_9LACO</name>
<dbReference type="InterPro" id="IPR045857">
    <property type="entry name" value="O16G_dom_2"/>
</dbReference>
<evidence type="ECO:0000259" key="3">
    <source>
        <dbReference type="SMART" id="SM00642"/>
    </source>
</evidence>
<dbReference type="Proteomes" id="UP000187499">
    <property type="component" value="Chromosome"/>
</dbReference>
<dbReference type="CDD" id="cd11338">
    <property type="entry name" value="AmyAc_CMD"/>
    <property type="match status" value="1"/>
</dbReference>
<dbReference type="GO" id="GO:0005975">
    <property type="term" value="P:carbohydrate metabolic process"/>
    <property type="evidence" value="ECO:0007669"/>
    <property type="project" value="InterPro"/>
</dbReference>
<protein>
    <submittedName>
        <fullName evidence="4">Alpha-glycosidase</fullName>
    </submittedName>
</protein>
<dbReference type="CDD" id="cd02857">
    <property type="entry name" value="E_set_CDase_PDE_N"/>
    <property type="match status" value="1"/>
</dbReference>
<dbReference type="Gene3D" id="3.20.20.80">
    <property type="entry name" value="Glycosidases"/>
    <property type="match status" value="1"/>
</dbReference>
<keyword evidence="2 4" id="KW-0326">Glycosidase</keyword>
<dbReference type="SMART" id="SM00642">
    <property type="entry name" value="Aamy"/>
    <property type="match status" value="1"/>
</dbReference>
<dbReference type="GO" id="GO:0004553">
    <property type="term" value="F:hydrolase activity, hydrolyzing O-glycosyl compounds"/>
    <property type="evidence" value="ECO:0007669"/>
    <property type="project" value="InterPro"/>
</dbReference>
<dbReference type="InterPro" id="IPR014756">
    <property type="entry name" value="Ig_E-set"/>
</dbReference>
<dbReference type="SUPFAM" id="SSF81296">
    <property type="entry name" value="E set domains"/>
    <property type="match status" value="1"/>
</dbReference>
<dbReference type="InterPro" id="IPR013783">
    <property type="entry name" value="Ig-like_fold"/>
</dbReference>